<sequence length="158" mass="17747">MELMKIIFFIAITMALSITLTVRSIGEIEDKPPLPVDDSSTFSKGSAVHDEENNLMPSKRLSRFLAEDKNPRAADHCHKDQDVCYYMGGKNYTCCNNKCLDLSTDDKNCGACKKKCLHTQTCCRGQCVYLSLDKRHCGKCNNRCLDGEYCVFGMCSYA</sequence>
<dbReference type="PANTHER" id="PTHR33227:SF18">
    <property type="entry name" value="STIGMA-SPECIFIC STIG1-LIKE PROTEIN 3"/>
    <property type="match status" value="1"/>
</dbReference>
<name>B9STX7_RICCO</name>
<dbReference type="KEGG" id="rcu:8264883"/>
<evidence type="ECO:0000256" key="1">
    <source>
        <dbReference type="ARBA" id="ARBA00006010"/>
    </source>
</evidence>
<dbReference type="STRING" id="3988.B9STX7"/>
<evidence type="ECO:0000256" key="2">
    <source>
        <dbReference type="ARBA" id="ARBA00022729"/>
    </source>
</evidence>
<dbReference type="Pfam" id="PF04885">
    <property type="entry name" value="Stig1"/>
    <property type="match status" value="1"/>
</dbReference>
<evidence type="ECO:0000256" key="3">
    <source>
        <dbReference type="SAM" id="SignalP"/>
    </source>
</evidence>
<evidence type="ECO:0000313" key="5">
    <source>
        <dbReference type="Proteomes" id="UP000008311"/>
    </source>
</evidence>
<evidence type="ECO:0000313" key="4">
    <source>
        <dbReference type="EMBL" id="EEF32912.1"/>
    </source>
</evidence>
<reference evidence="5" key="1">
    <citation type="journal article" date="2010" name="Nat. Biotechnol.">
        <title>Draft genome sequence of the oilseed species Ricinus communis.</title>
        <authorList>
            <person name="Chan A.P."/>
            <person name="Crabtree J."/>
            <person name="Zhao Q."/>
            <person name="Lorenzi H."/>
            <person name="Orvis J."/>
            <person name="Puiu D."/>
            <person name="Melake-Berhan A."/>
            <person name="Jones K.M."/>
            <person name="Redman J."/>
            <person name="Chen G."/>
            <person name="Cahoon E.B."/>
            <person name="Gedil M."/>
            <person name="Stanke M."/>
            <person name="Haas B.J."/>
            <person name="Wortman J.R."/>
            <person name="Fraser-Liggett C.M."/>
            <person name="Ravel J."/>
            <person name="Rabinowicz P.D."/>
        </authorList>
    </citation>
    <scope>NUCLEOTIDE SEQUENCE [LARGE SCALE GENOMIC DNA]</scope>
    <source>
        <strain evidence="5">cv. Hale</strain>
    </source>
</reference>
<keyword evidence="5" id="KW-1185">Reference proteome</keyword>
<dbReference type="EMBL" id="EQ974136">
    <property type="protein sequence ID" value="EEF32912.1"/>
    <property type="molecule type" value="Genomic_DNA"/>
</dbReference>
<gene>
    <name evidence="4" type="ORF">RCOM_0752360</name>
</gene>
<dbReference type="InterPro" id="IPR006969">
    <property type="entry name" value="Stig-like"/>
</dbReference>
<dbReference type="eggNOG" id="ENOG502S1NG">
    <property type="taxonomic scope" value="Eukaryota"/>
</dbReference>
<comment type="similarity">
    <text evidence="1">Belongs to the STIG1 family.</text>
</comment>
<accession>B9STX7</accession>
<dbReference type="AlphaFoldDB" id="B9STX7"/>
<protein>
    <recommendedName>
        <fullName evidence="6">Stigma-specific Stig1 family protein</fullName>
    </recommendedName>
</protein>
<dbReference type="PANTHER" id="PTHR33227">
    <property type="entry name" value="STIGMA-SPECIFIC STIG1-LIKE PROTEIN 3"/>
    <property type="match status" value="1"/>
</dbReference>
<dbReference type="OrthoDB" id="1841769at2759"/>
<proteinExistence type="inferred from homology"/>
<dbReference type="InParanoid" id="B9STX7"/>
<feature type="chain" id="PRO_5002891700" description="Stigma-specific Stig1 family protein" evidence="3">
    <location>
        <begin position="18"/>
        <end position="158"/>
    </location>
</feature>
<organism evidence="4 5">
    <name type="scientific">Ricinus communis</name>
    <name type="common">Castor bean</name>
    <dbReference type="NCBI Taxonomy" id="3988"/>
    <lineage>
        <taxon>Eukaryota</taxon>
        <taxon>Viridiplantae</taxon>
        <taxon>Streptophyta</taxon>
        <taxon>Embryophyta</taxon>
        <taxon>Tracheophyta</taxon>
        <taxon>Spermatophyta</taxon>
        <taxon>Magnoliopsida</taxon>
        <taxon>eudicotyledons</taxon>
        <taxon>Gunneridae</taxon>
        <taxon>Pentapetalae</taxon>
        <taxon>rosids</taxon>
        <taxon>fabids</taxon>
        <taxon>Malpighiales</taxon>
        <taxon>Euphorbiaceae</taxon>
        <taxon>Acalyphoideae</taxon>
        <taxon>Acalypheae</taxon>
        <taxon>Ricinus</taxon>
    </lineage>
</organism>
<dbReference type="Proteomes" id="UP000008311">
    <property type="component" value="Unassembled WGS sequence"/>
</dbReference>
<feature type="signal peptide" evidence="3">
    <location>
        <begin position="1"/>
        <end position="17"/>
    </location>
</feature>
<keyword evidence="2 3" id="KW-0732">Signal</keyword>
<evidence type="ECO:0008006" key="6">
    <source>
        <dbReference type="Google" id="ProtNLM"/>
    </source>
</evidence>